<dbReference type="FunFam" id="2.30.42.10:FF:000039">
    <property type="entry name" value="Lin-7 homolog B"/>
    <property type="match status" value="1"/>
</dbReference>
<sequence>MACRAISSTDPVRRPLTECSGSDFHYVASNKGVGYALSVSYRDMFMHEVPYHDLMGFVVLICLTAMSSDKPRFVRHDKVREDADTVETVEWTQIGGSGKAYWIEKYFRSNKVPRKYGCAVSKKEIQWFNLKIQDGNCHGERFYDSSLKKCQMDEYCIGRKRNFVCEKFATNKENCNSVGVFFRHTCELMSQSCAETCGSAVLITEFQNVGNSFPLGSFVQWSIDDNIRFSFFAKTTGNNPVYSSVSCFSDSISSSRQLFDNEVHIYENVKNVETYMDAIHEACLNSEIFRITVHNGQGENYFLYGVPFTYQVAFDPSEQFIQEVMDATTPIKQVKCKTNFKFKTALFTVRAWWSFDVSGVSLETDTLDGDKHESGYYRCNVEVTFQASFPRKTISTLKQKSYFLLSLIYTIAACIAVAILLSIMYACVSPKHRPTSKIKLSEKNKRRHTKRKRRRSKSSSKRRRHRSKKSTSRKRKKRKKRSSKKKEKTNKHGEGGKQEKGKGDGKHKVRKKEEKSKSKTKQEAGKKDIRKKRRSKTKGKPGKKDAKKESKGKTKEKPGKKDAKKESKGKAKEKHEKKDAKKESKSKGKEKPVKKDAKKKDKRKESPPRHESKSADKNKHKHKEKSSPKKQGKEQLKNKQPSKKQKDEKKEKRKSKNVARAVELLDYLQKSGEVTSPKLVTLQQILKSDFFNCVREVYEHIYGTIDVQGTQETKAVATAKATIAAFAAAEGHAHPRIIELAKTEEGLGFNVMGGKEQNSPIYISRIIPGGVADRKSGLRRGDQLININGVNVEGESHEKAVELLKNATGTVKLIVRYTPKLLEEMERRFEQQRLAAVTRKPQIHSPTLS</sequence>
<evidence type="ECO:0000256" key="6">
    <source>
        <dbReference type="ARBA" id="ARBA00022475"/>
    </source>
</evidence>
<reference evidence="19 20" key="1">
    <citation type="submission" date="2015-01" db="EMBL/GenBank/DDBJ databases">
        <title>Evolution of Trichinella species and genotypes.</title>
        <authorList>
            <person name="Korhonen P.K."/>
            <person name="Edoardo P."/>
            <person name="Giuseppe L.R."/>
            <person name="Gasser R.B."/>
        </authorList>
    </citation>
    <scope>NUCLEOTIDE SEQUENCE [LARGE SCALE GENOMIC DNA]</scope>
    <source>
        <strain evidence="19">ISS417</strain>
    </source>
</reference>
<evidence type="ECO:0000256" key="5">
    <source>
        <dbReference type="ARBA" id="ARBA00022448"/>
    </source>
</evidence>
<dbReference type="Pfam" id="PF02828">
    <property type="entry name" value="L27"/>
    <property type="match status" value="1"/>
</dbReference>
<feature type="domain" description="L27" evidence="18">
    <location>
        <begin position="654"/>
        <end position="709"/>
    </location>
</feature>
<evidence type="ECO:0000256" key="13">
    <source>
        <dbReference type="ARBA" id="ARBA00034098"/>
    </source>
</evidence>
<evidence type="ECO:0000259" key="18">
    <source>
        <dbReference type="PROSITE" id="PS51022"/>
    </source>
</evidence>
<dbReference type="InterPro" id="IPR051109">
    <property type="entry name" value="MAM_complex_regulator"/>
</dbReference>
<dbReference type="InterPro" id="IPR036892">
    <property type="entry name" value="L27_dom_sf"/>
</dbReference>
<feature type="region of interest" description="Disordered" evidence="15">
    <location>
        <begin position="434"/>
        <end position="657"/>
    </location>
</feature>
<evidence type="ECO:0000256" key="10">
    <source>
        <dbReference type="ARBA" id="ARBA00023018"/>
    </source>
</evidence>
<evidence type="ECO:0000256" key="11">
    <source>
        <dbReference type="ARBA" id="ARBA00023136"/>
    </source>
</evidence>
<comment type="similarity">
    <text evidence="3">Belongs to the lin-7 family.</text>
</comment>
<keyword evidence="11 16" id="KW-0472">Membrane</keyword>
<dbReference type="PROSITE" id="PS50106">
    <property type="entry name" value="PDZ"/>
    <property type="match status" value="1"/>
</dbReference>
<evidence type="ECO:0000256" key="1">
    <source>
        <dbReference type="ARBA" id="ARBA00004171"/>
    </source>
</evidence>
<keyword evidence="8" id="KW-0653">Protein transport</keyword>
<keyword evidence="5" id="KW-0813">Transport</keyword>
<proteinExistence type="inferred from homology"/>
<dbReference type="PROSITE" id="PS51022">
    <property type="entry name" value="L27"/>
    <property type="match status" value="1"/>
</dbReference>
<dbReference type="Gene3D" id="2.30.42.10">
    <property type="match status" value="1"/>
</dbReference>
<evidence type="ECO:0000256" key="16">
    <source>
        <dbReference type="SAM" id="Phobius"/>
    </source>
</evidence>
<dbReference type="PANTHER" id="PTHR14063">
    <property type="entry name" value="PROTEIN LIN-7 HOMOLOG"/>
    <property type="match status" value="1"/>
</dbReference>
<evidence type="ECO:0000256" key="12">
    <source>
        <dbReference type="ARBA" id="ARBA00023257"/>
    </source>
</evidence>
<feature type="compositionally biased region" description="Basic and acidic residues" evidence="15">
    <location>
        <begin position="542"/>
        <end position="617"/>
    </location>
</feature>
<organism evidence="19 20">
    <name type="scientific">Trichinella murrelli</name>
    <dbReference type="NCBI Taxonomy" id="144512"/>
    <lineage>
        <taxon>Eukaryota</taxon>
        <taxon>Metazoa</taxon>
        <taxon>Ecdysozoa</taxon>
        <taxon>Nematoda</taxon>
        <taxon>Enoplea</taxon>
        <taxon>Dorylaimia</taxon>
        <taxon>Trichinellida</taxon>
        <taxon>Trichinellidae</taxon>
        <taxon>Trichinella</taxon>
    </lineage>
</organism>
<keyword evidence="7" id="KW-0268">Exocytosis</keyword>
<evidence type="ECO:0000256" key="14">
    <source>
        <dbReference type="ARBA" id="ARBA00068095"/>
    </source>
</evidence>
<keyword evidence="12" id="KW-0628">Postsynaptic cell membrane</keyword>
<dbReference type="Pfam" id="PF00595">
    <property type="entry name" value="PDZ"/>
    <property type="match status" value="1"/>
</dbReference>
<feature type="transmembrane region" description="Helical" evidence="16">
    <location>
        <begin position="402"/>
        <end position="426"/>
    </location>
</feature>
<keyword evidence="9" id="KW-0965">Cell junction</keyword>
<accession>A0A0V0TAZ6</accession>
<keyword evidence="20" id="KW-1185">Reference proteome</keyword>
<dbReference type="SMART" id="SM00228">
    <property type="entry name" value="PDZ"/>
    <property type="match status" value="1"/>
</dbReference>
<evidence type="ECO:0000256" key="8">
    <source>
        <dbReference type="ARBA" id="ARBA00022927"/>
    </source>
</evidence>
<keyword evidence="10" id="KW-0770">Synapse</keyword>
<dbReference type="Gene3D" id="1.10.287.650">
    <property type="entry name" value="L27 domain"/>
    <property type="match status" value="1"/>
</dbReference>
<dbReference type="SMART" id="SM00569">
    <property type="entry name" value="L27"/>
    <property type="match status" value="1"/>
</dbReference>
<comment type="subcellular location">
    <subcellularLocation>
        <location evidence="1">Basolateral cell membrane</location>
        <topology evidence="1">Peripheral membrane protein</topology>
    </subcellularLocation>
    <subcellularLocation>
        <location evidence="2">Cell junction</location>
        <location evidence="2">Tight junction</location>
    </subcellularLocation>
    <subcellularLocation>
        <location evidence="13">Postsynaptic density membrane</location>
        <topology evidence="13">Peripheral membrane protein</topology>
    </subcellularLocation>
</comment>
<feature type="compositionally biased region" description="Basic residues" evidence="15">
    <location>
        <begin position="528"/>
        <end position="541"/>
    </location>
</feature>
<feature type="compositionally biased region" description="Basic and acidic residues" evidence="15">
    <location>
        <begin position="490"/>
        <end position="527"/>
    </location>
</feature>
<keyword evidence="6" id="KW-1003">Cell membrane</keyword>
<evidence type="ECO:0000256" key="15">
    <source>
        <dbReference type="SAM" id="MobiDB-lite"/>
    </source>
</evidence>
<feature type="compositionally biased region" description="Basic residues" evidence="15">
    <location>
        <begin position="444"/>
        <end position="489"/>
    </location>
</feature>
<evidence type="ECO:0000256" key="2">
    <source>
        <dbReference type="ARBA" id="ARBA00004435"/>
    </source>
</evidence>
<evidence type="ECO:0000256" key="3">
    <source>
        <dbReference type="ARBA" id="ARBA00008546"/>
    </source>
</evidence>
<evidence type="ECO:0000259" key="17">
    <source>
        <dbReference type="PROSITE" id="PS50106"/>
    </source>
</evidence>
<evidence type="ECO:0000313" key="19">
    <source>
        <dbReference type="EMBL" id="KRX36080.1"/>
    </source>
</evidence>
<protein>
    <recommendedName>
        <fullName evidence="14">Protein lin-7 homolog B</fullName>
    </recommendedName>
</protein>
<feature type="domain" description="PDZ" evidence="17">
    <location>
        <begin position="737"/>
        <end position="819"/>
    </location>
</feature>
<comment type="caution">
    <text evidence="19">The sequence shown here is derived from an EMBL/GenBank/DDBJ whole genome shotgun (WGS) entry which is preliminary data.</text>
</comment>
<dbReference type="GO" id="GO:0016323">
    <property type="term" value="C:basolateral plasma membrane"/>
    <property type="evidence" value="ECO:0007669"/>
    <property type="project" value="UniProtKB-SubCell"/>
</dbReference>
<dbReference type="GO" id="GO:0006887">
    <property type="term" value="P:exocytosis"/>
    <property type="evidence" value="ECO:0007669"/>
    <property type="project" value="UniProtKB-KW"/>
</dbReference>
<evidence type="ECO:0000256" key="7">
    <source>
        <dbReference type="ARBA" id="ARBA00022483"/>
    </source>
</evidence>
<dbReference type="InterPro" id="IPR014775">
    <property type="entry name" value="L27_C"/>
</dbReference>
<dbReference type="GO" id="GO:0098839">
    <property type="term" value="C:postsynaptic density membrane"/>
    <property type="evidence" value="ECO:0007669"/>
    <property type="project" value="UniProtKB-SubCell"/>
</dbReference>
<dbReference type="EMBL" id="JYDJ01000387">
    <property type="protein sequence ID" value="KRX36080.1"/>
    <property type="molecule type" value="Genomic_DNA"/>
</dbReference>
<dbReference type="GO" id="GO:0005923">
    <property type="term" value="C:bicellular tight junction"/>
    <property type="evidence" value="ECO:0007669"/>
    <property type="project" value="UniProtKB-SubCell"/>
</dbReference>
<keyword evidence="16" id="KW-0812">Transmembrane</keyword>
<dbReference type="CDD" id="cd06796">
    <property type="entry name" value="PDZ_Lin-7-like"/>
    <property type="match status" value="1"/>
</dbReference>
<dbReference type="SUPFAM" id="SSF101288">
    <property type="entry name" value="L27 domain"/>
    <property type="match status" value="1"/>
</dbReference>
<evidence type="ECO:0000313" key="20">
    <source>
        <dbReference type="Proteomes" id="UP000055048"/>
    </source>
</evidence>
<evidence type="ECO:0000256" key="9">
    <source>
        <dbReference type="ARBA" id="ARBA00022949"/>
    </source>
</evidence>
<dbReference type="AlphaFoldDB" id="A0A0V0TAZ6"/>
<feature type="compositionally biased region" description="Basic and acidic residues" evidence="15">
    <location>
        <begin position="625"/>
        <end position="637"/>
    </location>
</feature>
<dbReference type="InterPro" id="IPR001478">
    <property type="entry name" value="PDZ"/>
</dbReference>
<dbReference type="SUPFAM" id="SSF50156">
    <property type="entry name" value="PDZ domain-like"/>
    <property type="match status" value="1"/>
</dbReference>
<keyword evidence="16" id="KW-1133">Transmembrane helix</keyword>
<gene>
    <name evidence="19" type="primary">Lin7b</name>
    <name evidence="19" type="ORF">T05_5416</name>
</gene>
<dbReference type="Proteomes" id="UP000055048">
    <property type="component" value="Unassembled WGS sequence"/>
</dbReference>
<keyword evidence="4" id="KW-0796">Tight junction</keyword>
<evidence type="ECO:0000256" key="4">
    <source>
        <dbReference type="ARBA" id="ARBA00022427"/>
    </source>
</evidence>
<dbReference type="GO" id="GO:0015031">
    <property type="term" value="P:protein transport"/>
    <property type="evidence" value="ECO:0007669"/>
    <property type="project" value="UniProtKB-KW"/>
</dbReference>
<name>A0A0V0TAZ6_9BILA</name>
<dbReference type="InterPro" id="IPR004172">
    <property type="entry name" value="L27_dom"/>
</dbReference>
<dbReference type="InterPro" id="IPR036034">
    <property type="entry name" value="PDZ_sf"/>
</dbReference>